<evidence type="ECO:0000256" key="2">
    <source>
        <dbReference type="ARBA" id="ARBA00004496"/>
    </source>
</evidence>
<evidence type="ECO:0000256" key="8">
    <source>
        <dbReference type="PIRNR" id="PIRNR006431"/>
    </source>
</evidence>
<organism evidence="12 13">
    <name type="scientific">Penicillium canariense</name>
    <dbReference type="NCBI Taxonomy" id="189055"/>
    <lineage>
        <taxon>Eukaryota</taxon>
        <taxon>Fungi</taxon>
        <taxon>Dikarya</taxon>
        <taxon>Ascomycota</taxon>
        <taxon>Pezizomycotina</taxon>
        <taxon>Eurotiomycetes</taxon>
        <taxon>Eurotiomycetidae</taxon>
        <taxon>Eurotiales</taxon>
        <taxon>Aspergillaceae</taxon>
        <taxon>Penicillium</taxon>
    </lineage>
</organism>
<evidence type="ECO:0000256" key="10">
    <source>
        <dbReference type="RuleBase" id="RU003421"/>
    </source>
</evidence>
<dbReference type="Gene3D" id="3.40.50.1820">
    <property type="entry name" value="alpha/beta hydrolase"/>
    <property type="match status" value="1"/>
</dbReference>
<reference evidence="12" key="2">
    <citation type="journal article" date="2023" name="IMA Fungus">
        <title>Comparative genomic study of the Penicillium genus elucidates a diverse pangenome and 15 lateral gene transfer events.</title>
        <authorList>
            <person name="Petersen C."/>
            <person name="Sorensen T."/>
            <person name="Nielsen M.R."/>
            <person name="Sondergaard T.E."/>
            <person name="Sorensen J.L."/>
            <person name="Fitzpatrick D.A."/>
            <person name="Frisvad J.C."/>
            <person name="Nielsen K.L."/>
        </authorList>
    </citation>
    <scope>NUCLEOTIDE SEQUENCE</scope>
    <source>
        <strain evidence="12">IBT 26290</strain>
    </source>
</reference>
<proteinExistence type="inferred from homology"/>
<sequence>MSGYEHSDPFDAGKLLVGSIHQLHYEQYGKPDGKPIVYLHGGPGGHTRRSNTSYFNPDIYRVVLLDQRGTGKSQPAPDIRENTTPELVSDIEALRVHLGIPRWHLVYGGSWGSTLALLYAQTYPEMVGSLIVWGVFTTRKSEVDWSRGHVGAPSVFPEAFEAFVNHLSPEERGDLTGSYYKRLTSGDHATRVAAAREWNRWDLSIGSLKIDEVDFQQLDDEGWSLPHAVLEAHYSVHDFWLEDGQILKAENLAKIQHIPVTIIQGRYDMVCPPQTAWELHKALPKSRLIWIPDAGHTPQEPGTRAKLLEACDNHASQEF</sequence>
<dbReference type="PRINTS" id="PR00793">
    <property type="entry name" value="PROAMNOPTASE"/>
</dbReference>
<evidence type="ECO:0000256" key="6">
    <source>
        <dbReference type="ARBA" id="ARBA00022670"/>
    </source>
</evidence>
<evidence type="ECO:0000256" key="4">
    <source>
        <dbReference type="ARBA" id="ARBA00022438"/>
    </source>
</evidence>
<keyword evidence="5 8" id="KW-0963">Cytoplasm</keyword>
<evidence type="ECO:0000256" key="3">
    <source>
        <dbReference type="ARBA" id="ARBA00010088"/>
    </source>
</evidence>
<keyword evidence="7 8" id="KW-0378">Hydrolase</keyword>
<protein>
    <recommendedName>
        <fullName evidence="8 10">Proline iminopeptidase</fullName>
        <shortName evidence="8">PIP</shortName>
        <ecNumber evidence="8 10">3.4.11.5</ecNumber>
    </recommendedName>
    <alternativeName>
        <fullName evidence="8">Prolyl aminopeptidase</fullName>
    </alternativeName>
</protein>
<dbReference type="GO" id="GO:0005737">
    <property type="term" value="C:cytoplasm"/>
    <property type="evidence" value="ECO:0007669"/>
    <property type="project" value="UniProtKB-SubCell"/>
</dbReference>
<evidence type="ECO:0000256" key="9">
    <source>
        <dbReference type="PIRSR" id="PIRSR006431-1"/>
    </source>
</evidence>
<dbReference type="EMBL" id="JAPQKN010000002">
    <property type="protein sequence ID" value="KAJ5168196.1"/>
    <property type="molecule type" value="Genomic_DNA"/>
</dbReference>
<keyword evidence="13" id="KW-1185">Reference proteome</keyword>
<comment type="similarity">
    <text evidence="3 8 10">Belongs to the peptidase S33 family.</text>
</comment>
<dbReference type="InterPro" id="IPR000073">
    <property type="entry name" value="AB_hydrolase_1"/>
</dbReference>
<gene>
    <name evidence="12" type="ORF">N7482_003790</name>
</gene>
<feature type="domain" description="AB hydrolase-1" evidence="11">
    <location>
        <begin position="34"/>
        <end position="301"/>
    </location>
</feature>
<evidence type="ECO:0000259" key="11">
    <source>
        <dbReference type="Pfam" id="PF00561"/>
    </source>
</evidence>
<dbReference type="PANTHER" id="PTHR43722:SF1">
    <property type="entry name" value="PROLINE IMINOPEPTIDASE"/>
    <property type="match status" value="1"/>
</dbReference>
<dbReference type="PIRSF" id="PIRSF006431">
    <property type="entry name" value="Pept_S33"/>
    <property type="match status" value="1"/>
</dbReference>
<dbReference type="GO" id="GO:0017000">
    <property type="term" value="P:antibiotic biosynthetic process"/>
    <property type="evidence" value="ECO:0007669"/>
    <property type="project" value="UniProtKB-ARBA"/>
</dbReference>
<dbReference type="NCBIfam" id="TIGR01249">
    <property type="entry name" value="pro_imino_pep_1"/>
    <property type="match status" value="1"/>
</dbReference>
<evidence type="ECO:0000256" key="1">
    <source>
        <dbReference type="ARBA" id="ARBA00001585"/>
    </source>
</evidence>
<dbReference type="RefSeq" id="XP_056544657.1">
    <property type="nucleotide sequence ID" value="XM_056685915.1"/>
</dbReference>
<feature type="active site" description="Proton donor" evidence="9">
    <location>
        <position position="296"/>
    </location>
</feature>
<feature type="active site" evidence="9">
    <location>
        <position position="268"/>
    </location>
</feature>
<dbReference type="OrthoDB" id="10249433at2759"/>
<dbReference type="GO" id="GO:0004177">
    <property type="term" value="F:aminopeptidase activity"/>
    <property type="evidence" value="ECO:0007669"/>
    <property type="project" value="UniProtKB-UniRule"/>
</dbReference>
<dbReference type="InterPro" id="IPR002410">
    <property type="entry name" value="Peptidase_S33"/>
</dbReference>
<evidence type="ECO:0000256" key="7">
    <source>
        <dbReference type="ARBA" id="ARBA00022801"/>
    </source>
</evidence>
<dbReference type="InterPro" id="IPR029058">
    <property type="entry name" value="AB_hydrolase_fold"/>
</dbReference>
<dbReference type="SUPFAM" id="SSF53474">
    <property type="entry name" value="alpha/beta-Hydrolases"/>
    <property type="match status" value="1"/>
</dbReference>
<dbReference type="GO" id="GO:0072330">
    <property type="term" value="P:monocarboxylic acid biosynthetic process"/>
    <property type="evidence" value="ECO:0007669"/>
    <property type="project" value="UniProtKB-ARBA"/>
</dbReference>
<dbReference type="GeneID" id="81425091"/>
<evidence type="ECO:0000313" key="13">
    <source>
        <dbReference type="Proteomes" id="UP001149163"/>
    </source>
</evidence>
<dbReference type="EC" id="3.4.11.5" evidence="8 10"/>
<evidence type="ECO:0000256" key="5">
    <source>
        <dbReference type="ARBA" id="ARBA00022490"/>
    </source>
</evidence>
<dbReference type="PANTHER" id="PTHR43722">
    <property type="entry name" value="PROLINE IMINOPEPTIDASE"/>
    <property type="match status" value="1"/>
</dbReference>
<comment type="subcellular location">
    <subcellularLocation>
        <location evidence="2 8">Cytoplasm</location>
    </subcellularLocation>
</comment>
<dbReference type="GO" id="GO:0006508">
    <property type="term" value="P:proteolysis"/>
    <property type="evidence" value="ECO:0007669"/>
    <property type="project" value="UniProtKB-KW"/>
</dbReference>
<reference evidence="12" key="1">
    <citation type="submission" date="2022-11" db="EMBL/GenBank/DDBJ databases">
        <authorList>
            <person name="Petersen C."/>
        </authorList>
    </citation>
    <scope>NUCLEOTIDE SEQUENCE</scope>
    <source>
        <strain evidence="12">IBT 26290</strain>
    </source>
</reference>
<dbReference type="AlphaFoldDB" id="A0A9W9I751"/>
<dbReference type="Proteomes" id="UP001149163">
    <property type="component" value="Unassembled WGS sequence"/>
</dbReference>
<keyword evidence="6 8" id="KW-0645">Protease</keyword>
<evidence type="ECO:0000313" key="12">
    <source>
        <dbReference type="EMBL" id="KAJ5168196.1"/>
    </source>
</evidence>
<accession>A0A9W9I751</accession>
<comment type="catalytic activity">
    <reaction evidence="1 8 10">
        <text>Release of N-terminal proline from a peptide.</text>
        <dbReference type="EC" id="3.4.11.5"/>
    </reaction>
</comment>
<name>A0A9W9I751_9EURO</name>
<dbReference type="InterPro" id="IPR005944">
    <property type="entry name" value="Pro_iminopeptidase"/>
</dbReference>
<comment type="caution">
    <text evidence="12">The sequence shown here is derived from an EMBL/GenBank/DDBJ whole genome shotgun (WGS) entry which is preliminary data.</text>
</comment>
<dbReference type="Pfam" id="PF00561">
    <property type="entry name" value="Abhydrolase_1"/>
    <property type="match status" value="1"/>
</dbReference>
<keyword evidence="4 8" id="KW-0031">Aminopeptidase</keyword>
<dbReference type="PRINTS" id="PR00111">
    <property type="entry name" value="ABHYDROLASE"/>
</dbReference>
<feature type="active site" description="Nucleophile" evidence="9">
    <location>
        <position position="110"/>
    </location>
</feature>